<feature type="domain" description="FAS1-like dehydratase" evidence="2">
    <location>
        <begin position="7"/>
        <end position="137"/>
    </location>
</feature>
<dbReference type="GeneID" id="93380837"/>
<dbReference type="RefSeq" id="WP_005061499.1">
    <property type="nucleotide sequence ID" value="NZ_AP022621.1"/>
</dbReference>
<organism evidence="4 7">
    <name type="scientific">Mycobacteroides abscessus</name>
    <dbReference type="NCBI Taxonomy" id="36809"/>
    <lineage>
        <taxon>Bacteria</taxon>
        <taxon>Bacillati</taxon>
        <taxon>Actinomycetota</taxon>
        <taxon>Actinomycetes</taxon>
        <taxon>Mycobacteriales</taxon>
        <taxon>Mycobacteriaceae</taxon>
        <taxon>Mycobacteroides</taxon>
    </lineage>
</organism>
<dbReference type="SUPFAM" id="SSF54637">
    <property type="entry name" value="Thioesterase/thiol ester dehydrase-isomerase"/>
    <property type="match status" value="1"/>
</dbReference>
<dbReference type="PANTHER" id="PTHR43437:SF3">
    <property type="entry name" value="HYDROXYACYL-THIOESTER DEHYDRATASE TYPE 2, MITOCHONDRIAL"/>
    <property type="match status" value="1"/>
</dbReference>
<evidence type="ECO:0000256" key="1">
    <source>
        <dbReference type="HAMAP-Rule" id="MF_00799"/>
    </source>
</evidence>
<dbReference type="InterPro" id="IPR016709">
    <property type="entry name" value="HadA-like"/>
</dbReference>
<protein>
    <recommendedName>
        <fullName evidence="1">UPF0336 protein D2E76_01875</fullName>
    </recommendedName>
</protein>
<dbReference type="GO" id="GO:0006633">
    <property type="term" value="P:fatty acid biosynthetic process"/>
    <property type="evidence" value="ECO:0007669"/>
    <property type="project" value="TreeGrafter"/>
</dbReference>
<dbReference type="Proteomes" id="UP000045782">
    <property type="component" value="Unassembled WGS sequence"/>
</dbReference>
<dbReference type="Proteomes" id="UP000038487">
    <property type="component" value="Unassembled WGS sequence"/>
</dbReference>
<comment type="similarity">
    <text evidence="1">Belongs to the UPF0336 family.</text>
</comment>
<dbReference type="PATRIC" id="fig|36809.44.peg.3780"/>
<dbReference type="Gene3D" id="3.10.129.10">
    <property type="entry name" value="Hotdog Thioesterase"/>
    <property type="match status" value="1"/>
</dbReference>
<proteinExistence type="inferred from homology"/>
<dbReference type="InterPro" id="IPR050965">
    <property type="entry name" value="UPF0336/Enoyl-CoA_hydratase"/>
</dbReference>
<accession>A0A0U0ZI65</accession>
<dbReference type="NCBIfam" id="NF010245">
    <property type="entry name" value="PRK13692.1"/>
    <property type="match status" value="1"/>
</dbReference>
<reference evidence="4 7" key="1">
    <citation type="submission" date="2015-03" db="EMBL/GenBank/DDBJ databases">
        <authorList>
            <person name="Murphy D."/>
        </authorList>
    </citation>
    <scope>NUCLEOTIDE SEQUENCE [LARGE SCALE GENOMIC DNA]</scope>
    <source>
        <strain evidence="4 7">PAP088</strain>
    </source>
</reference>
<dbReference type="CDD" id="cd03441">
    <property type="entry name" value="R_hydratase_like"/>
    <property type="match status" value="1"/>
</dbReference>
<dbReference type="EMBL" id="QXBN01000001">
    <property type="protein sequence ID" value="RIT43816.1"/>
    <property type="molecule type" value="Genomic_DNA"/>
</dbReference>
<dbReference type="OMA" id="VFGYQAQ"/>
<gene>
    <name evidence="5" type="primary">hadA</name>
    <name evidence="5" type="ORF">D2E76_01875</name>
    <name evidence="3" type="ORF">ERS075527_01436</name>
    <name evidence="4" type="ORF">ERS075579_01281</name>
</gene>
<evidence type="ECO:0000259" key="2">
    <source>
        <dbReference type="Pfam" id="PF13452"/>
    </source>
</evidence>
<evidence type="ECO:0000313" key="5">
    <source>
        <dbReference type="EMBL" id="RIT43816.1"/>
    </source>
</evidence>
<name>A0A0U0ZI65_9MYCO</name>
<dbReference type="Proteomes" id="UP000284557">
    <property type="component" value="Unassembled WGS sequence"/>
</dbReference>
<dbReference type="Pfam" id="PF13452">
    <property type="entry name" value="FAS1_DH_region"/>
    <property type="match status" value="1"/>
</dbReference>
<dbReference type="PIRSF" id="PIRSF018072">
    <property type="entry name" value="UCP018072"/>
    <property type="match status" value="1"/>
</dbReference>
<evidence type="ECO:0000313" key="4">
    <source>
        <dbReference type="EMBL" id="CPV41508.1"/>
    </source>
</evidence>
<reference evidence="3 6" key="2">
    <citation type="submission" date="2015-03" db="EMBL/GenBank/DDBJ databases">
        <authorList>
            <consortium name="Pathogen Informatics"/>
            <person name="Murphy D."/>
        </authorList>
    </citation>
    <scope>NUCLEOTIDE SEQUENCE [LARGE SCALE GENOMIC DNA]</scope>
    <source>
        <strain evidence="3 6">PAP036</strain>
    </source>
</reference>
<dbReference type="EMBL" id="CSUW01000003">
    <property type="protein sequence ID" value="CPT16625.1"/>
    <property type="molecule type" value="Genomic_DNA"/>
</dbReference>
<dbReference type="AlphaFoldDB" id="A0A0U0ZI65"/>
<evidence type="ECO:0000313" key="3">
    <source>
        <dbReference type="EMBL" id="CPT16625.1"/>
    </source>
</evidence>
<dbReference type="HAMAP" id="MF_00799">
    <property type="entry name" value="UPF0336"/>
    <property type="match status" value="1"/>
</dbReference>
<evidence type="ECO:0000313" key="7">
    <source>
        <dbReference type="Proteomes" id="UP000045782"/>
    </source>
</evidence>
<dbReference type="NCBIfam" id="NF040624">
    <property type="entry name" value="HadA"/>
    <property type="match status" value="1"/>
</dbReference>
<dbReference type="InterPro" id="IPR054849">
    <property type="entry name" value="UPF0336_fam"/>
</dbReference>
<dbReference type="EMBL" id="CSWP01000002">
    <property type="protein sequence ID" value="CPV41508.1"/>
    <property type="molecule type" value="Genomic_DNA"/>
</dbReference>
<reference evidence="5 8" key="3">
    <citation type="submission" date="2018-08" db="EMBL/GenBank/DDBJ databases">
        <title>Linezolid Resistance in Mycobacterium abscessus: MIC Distribution and Comprehensive Investigation of Resistance Mechanisms.</title>
        <authorList>
            <person name="Ye M."/>
            <person name="Xu L."/>
            <person name="Zou Y."/>
            <person name="Li B."/>
            <person name="Guo Q."/>
            <person name="Zhang Y."/>
            <person name="Zhan M."/>
            <person name="Xu B."/>
            <person name="Yu F."/>
            <person name="Zhang Z."/>
            <person name="Chu H."/>
        </authorList>
    </citation>
    <scope>NUCLEOTIDE SEQUENCE [LARGE SCALE GENOMIC DNA]</scope>
    <source>
        <strain evidence="5 8">G143</strain>
    </source>
</reference>
<sequence>MALSQDLVGTHYRYPDHYVVGREKIREHAEAVKCHHPAHHDEAGAAELGHSALVAPPTFLAVFGYTAQSAFFEDANIGIKDEKIVQVDQAFKYIRPVRSGDTLYCDVYVDSIRRSFGTDIIVIKNIITNDKGEFVTESYTTLAGRAEDDGEEGGFN</sequence>
<dbReference type="InterPro" id="IPR039569">
    <property type="entry name" value="FAS1-like_DH_region"/>
</dbReference>
<dbReference type="GO" id="GO:0019171">
    <property type="term" value="F:(3R)-hydroxyacyl-[acyl-carrier-protein] dehydratase activity"/>
    <property type="evidence" value="ECO:0007669"/>
    <property type="project" value="TreeGrafter"/>
</dbReference>
<evidence type="ECO:0000313" key="8">
    <source>
        <dbReference type="Proteomes" id="UP000284557"/>
    </source>
</evidence>
<dbReference type="InterPro" id="IPR029069">
    <property type="entry name" value="HotDog_dom_sf"/>
</dbReference>
<evidence type="ECO:0000313" key="6">
    <source>
        <dbReference type="Proteomes" id="UP000038487"/>
    </source>
</evidence>
<dbReference type="PANTHER" id="PTHR43437">
    <property type="entry name" value="HYDROXYACYL-THIOESTER DEHYDRATASE TYPE 2, MITOCHONDRIAL-RELATED"/>
    <property type="match status" value="1"/>
</dbReference>